<feature type="compositionally biased region" description="Basic and acidic residues" evidence="1">
    <location>
        <begin position="129"/>
        <end position="140"/>
    </location>
</feature>
<evidence type="ECO:0000313" key="2">
    <source>
        <dbReference type="EnsemblPlants" id="Zm00001eb131890_P001"/>
    </source>
</evidence>
<evidence type="ECO:0000256" key="1">
    <source>
        <dbReference type="SAM" id="MobiDB-lite"/>
    </source>
</evidence>
<reference evidence="2" key="2">
    <citation type="submission" date="2019-07" db="EMBL/GenBank/DDBJ databases">
        <authorList>
            <person name="Seetharam A."/>
            <person name="Woodhouse M."/>
            <person name="Cannon E."/>
        </authorList>
    </citation>
    <scope>NUCLEOTIDE SEQUENCE [LARGE SCALE GENOMIC DNA]</scope>
    <source>
        <strain evidence="2">cv. B73</strain>
    </source>
</reference>
<sequence>MHSHHGWPSEQKTTAWEEQGEQGDPGWGKWRLGGIYTGKHAQQRAKPSWGRQPWEVRDEHQASAGSFDGSARRGKNQGHREDGGARVGGAVRLDAVRAAERLGGRRSRRAQGSSGLASACETGSKGARHAGELNREEHTQRAGPSWREIRPGAAVRELGELPRGRRPRRGRWSRGGEQRARPGRRARAAAEGERRVLLG</sequence>
<feature type="compositionally biased region" description="Low complexity" evidence="1">
    <location>
        <begin position="110"/>
        <end position="119"/>
    </location>
</feature>
<dbReference type="Proteomes" id="UP000007305">
    <property type="component" value="Chromosome 3"/>
</dbReference>
<feature type="region of interest" description="Disordered" evidence="1">
    <location>
        <begin position="1"/>
        <end position="199"/>
    </location>
</feature>
<accession>A0A804N3I1</accession>
<dbReference type="EnsemblPlants" id="Zm00001eb131890_T001">
    <property type="protein sequence ID" value="Zm00001eb131890_P001"/>
    <property type="gene ID" value="Zm00001eb131890"/>
</dbReference>
<feature type="compositionally biased region" description="Basic and acidic residues" evidence="1">
    <location>
        <begin position="94"/>
        <end position="103"/>
    </location>
</feature>
<reference evidence="2" key="3">
    <citation type="submission" date="2021-05" db="UniProtKB">
        <authorList>
            <consortium name="EnsemblPlants"/>
        </authorList>
    </citation>
    <scope>IDENTIFICATION</scope>
    <source>
        <strain evidence="2">cv. B73</strain>
    </source>
</reference>
<dbReference type="InParanoid" id="A0A804N3I1"/>
<evidence type="ECO:0000313" key="3">
    <source>
        <dbReference type="Proteomes" id="UP000007305"/>
    </source>
</evidence>
<organism evidence="2 3">
    <name type="scientific">Zea mays</name>
    <name type="common">Maize</name>
    <dbReference type="NCBI Taxonomy" id="4577"/>
    <lineage>
        <taxon>Eukaryota</taxon>
        <taxon>Viridiplantae</taxon>
        <taxon>Streptophyta</taxon>
        <taxon>Embryophyta</taxon>
        <taxon>Tracheophyta</taxon>
        <taxon>Spermatophyta</taxon>
        <taxon>Magnoliopsida</taxon>
        <taxon>Liliopsida</taxon>
        <taxon>Poales</taxon>
        <taxon>Poaceae</taxon>
        <taxon>PACMAD clade</taxon>
        <taxon>Panicoideae</taxon>
        <taxon>Andropogonodae</taxon>
        <taxon>Andropogoneae</taxon>
        <taxon>Tripsacinae</taxon>
        <taxon>Zea</taxon>
    </lineage>
</organism>
<keyword evidence="3" id="KW-1185">Reference proteome</keyword>
<feature type="compositionally biased region" description="Basic and acidic residues" evidence="1">
    <location>
        <begin position="188"/>
        <end position="199"/>
    </location>
</feature>
<dbReference type="AlphaFoldDB" id="A0A804N3I1"/>
<reference evidence="3" key="1">
    <citation type="submission" date="2015-12" db="EMBL/GenBank/DDBJ databases">
        <title>Update maize B73 reference genome by single molecule sequencing technologies.</title>
        <authorList>
            <consortium name="Maize Genome Sequencing Project"/>
            <person name="Ware D."/>
        </authorList>
    </citation>
    <scope>NUCLEOTIDE SEQUENCE [LARGE SCALE GENOMIC DNA]</scope>
    <source>
        <strain evidence="3">cv. B73</strain>
    </source>
</reference>
<dbReference type="Gramene" id="Zm00001eb131890_T001">
    <property type="protein sequence ID" value="Zm00001eb131890_P001"/>
    <property type="gene ID" value="Zm00001eb131890"/>
</dbReference>
<proteinExistence type="predicted"/>
<name>A0A804N3I1_MAIZE</name>
<protein>
    <submittedName>
        <fullName evidence="2">Uncharacterized protein</fullName>
    </submittedName>
</protein>